<dbReference type="Gene3D" id="2.40.10.10">
    <property type="entry name" value="Trypsin-like serine proteases"/>
    <property type="match status" value="1"/>
</dbReference>
<feature type="domain" description="Peptidase S1" evidence="4">
    <location>
        <begin position="29"/>
        <end position="254"/>
    </location>
</feature>
<evidence type="ECO:0000313" key="5">
    <source>
        <dbReference type="EMBL" id="QUS39292.1"/>
    </source>
</evidence>
<proteinExistence type="predicted"/>
<evidence type="ECO:0000256" key="1">
    <source>
        <dbReference type="ARBA" id="ARBA00023157"/>
    </source>
</evidence>
<dbReference type="PANTHER" id="PTHR24253:SF153">
    <property type="entry name" value="SERINE PROTEASE HEPSIN"/>
    <property type="match status" value="1"/>
</dbReference>
<keyword evidence="2" id="KW-0645">Protease</keyword>
<dbReference type="InterPro" id="IPR043504">
    <property type="entry name" value="Peptidase_S1_PA_chymotrypsin"/>
</dbReference>
<dbReference type="PRINTS" id="PR00722">
    <property type="entry name" value="CHYMOTRYPSIN"/>
</dbReference>
<evidence type="ECO:0000256" key="2">
    <source>
        <dbReference type="RuleBase" id="RU363034"/>
    </source>
</evidence>
<feature type="chain" id="PRO_5045973373" evidence="3">
    <location>
        <begin position="22"/>
        <end position="260"/>
    </location>
</feature>
<evidence type="ECO:0000256" key="3">
    <source>
        <dbReference type="SAM" id="SignalP"/>
    </source>
</evidence>
<dbReference type="Proteomes" id="UP000682843">
    <property type="component" value="Chromosome"/>
</dbReference>
<dbReference type="InterPro" id="IPR001314">
    <property type="entry name" value="Peptidase_S1A"/>
</dbReference>
<dbReference type="SMART" id="SM00020">
    <property type="entry name" value="Tryp_SPc"/>
    <property type="match status" value="1"/>
</dbReference>
<keyword evidence="2" id="KW-0378">Hydrolase</keyword>
<evidence type="ECO:0000259" key="4">
    <source>
        <dbReference type="PROSITE" id="PS50240"/>
    </source>
</evidence>
<dbReference type="InterPro" id="IPR018114">
    <property type="entry name" value="TRYPSIN_HIS"/>
</dbReference>
<dbReference type="InterPro" id="IPR009003">
    <property type="entry name" value="Peptidase_S1_PA"/>
</dbReference>
<dbReference type="EMBL" id="CP036498">
    <property type="protein sequence ID" value="QUS39292.1"/>
    <property type="molecule type" value="Genomic_DNA"/>
</dbReference>
<accession>A0ABX8A7S8</accession>
<dbReference type="Pfam" id="PF00089">
    <property type="entry name" value="Trypsin"/>
    <property type="match status" value="1"/>
</dbReference>
<dbReference type="RefSeq" id="WP_211912836.1">
    <property type="nucleotide sequence ID" value="NZ_CP036498.1"/>
</dbReference>
<keyword evidence="6" id="KW-1185">Reference proteome</keyword>
<keyword evidence="1" id="KW-1015">Disulfide bond</keyword>
<dbReference type="PANTHER" id="PTHR24253">
    <property type="entry name" value="TRANSMEMBRANE PROTEASE SERINE"/>
    <property type="match status" value="1"/>
</dbReference>
<name>A0ABX8A7S8_9BRAD</name>
<evidence type="ECO:0000313" key="6">
    <source>
        <dbReference type="Proteomes" id="UP000682843"/>
    </source>
</evidence>
<dbReference type="InterPro" id="IPR001254">
    <property type="entry name" value="Trypsin_dom"/>
</dbReference>
<gene>
    <name evidence="5" type="ORF">RPMA_10925</name>
</gene>
<reference evidence="5 6" key="1">
    <citation type="submission" date="2019-02" db="EMBL/GenBank/DDBJ databases">
        <title>Emended description of the genus Rhodopseudomonas and description of Rhodopseudomonas albus sp. nov., a non-phototrophic, heavy-metal-tolerant bacterium isolated from garden soil.</title>
        <authorList>
            <person name="Bao Z."/>
            <person name="Cao W.W."/>
            <person name="Sato Y."/>
            <person name="Nishizawa T."/>
            <person name="Zhao J."/>
            <person name="Guo Y."/>
            <person name="Ohta H."/>
        </authorList>
    </citation>
    <scope>NUCLEOTIDE SEQUENCE [LARGE SCALE GENOMIC DNA]</scope>
    <source>
        <strain evidence="5 6">SK50-23</strain>
    </source>
</reference>
<sequence length="260" mass="26526">MIQTGRALAMAALTSSLIASAFISPAQALVGGAERDQSALGRAVITIVGSRGNFCSGTLIAPTLVLSAAHCVTPGASYKIVQYDADRQPQLLAVKRVADHPGFNAQGIKAHRASADVALLQLSDPLPGRTTLPLGIPTEPFQAGQSYTIAGIGVAARGDGKSGGTVRSAQLVSTSHPGKLQIRLLDPATNNERPGLGACTGDSGGPVLQQQNGRTIVIGVISWSTGAKSAAGCGGLTGVTPLTLYRDWIVQTAKAWGVNL</sequence>
<keyword evidence="3" id="KW-0732">Signal</keyword>
<organism evidence="5 6">
    <name type="scientific">Tardiphaga alba</name>
    <dbReference type="NCBI Taxonomy" id="340268"/>
    <lineage>
        <taxon>Bacteria</taxon>
        <taxon>Pseudomonadati</taxon>
        <taxon>Pseudomonadota</taxon>
        <taxon>Alphaproteobacteria</taxon>
        <taxon>Hyphomicrobiales</taxon>
        <taxon>Nitrobacteraceae</taxon>
        <taxon>Tardiphaga</taxon>
    </lineage>
</organism>
<dbReference type="SUPFAM" id="SSF50494">
    <property type="entry name" value="Trypsin-like serine proteases"/>
    <property type="match status" value="1"/>
</dbReference>
<keyword evidence="2" id="KW-0720">Serine protease</keyword>
<protein>
    <submittedName>
        <fullName evidence="5">Trypsin-like serine protease</fullName>
    </submittedName>
</protein>
<dbReference type="InterPro" id="IPR033116">
    <property type="entry name" value="TRYPSIN_SER"/>
</dbReference>
<feature type="signal peptide" evidence="3">
    <location>
        <begin position="1"/>
        <end position="21"/>
    </location>
</feature>
<dbReference type="PROSITE" id="PS50240">
    <property type="entry name" value="TRYPSIN_DOM"/>
    <property type="match status" value="1"/>
</dbReference>
<dbReference type="PROSITE" id="PS00134">
    <property type="entry name" value="TRYPSIN_HIS"/>
    <property type="match status" value="1"/>
</dbReference>
<dbReference type="PROSITE" id="PS00135">
    <property type="entry name" value="TRYPSIN_SER"/>
    <property type="match status" value="1"/>
</dbReference>